<dbReference type="Pfam" id="PF09335">
    <property type="entry name" value="VTT_dom"/>
    <property type="match status" value="1"/>
</dbReference>
<evidence type="ECO:0000313" key="9">
    <source>
        <dbReference type="Proteomes" id="UP000202922"/>
    </source>
</evidence>
<evidence type="ECO:0000313" key="8">
    <source>
        <dbReference type="EMBL" id="SMX31015.1"/>
    </source>
</evidence>
<organism evidence="8 9">
    <name type="scientific">Actibacterium lipolyticum</name>
    <dbReference type="NCBI Taxonomy" id="1524263"/>
    <lineage>
        <taxon>Bacteria</taxon>
        <taxon>Pseudomonadati</taxon>
        <taxon>Pseudomonadota</taxon>
        <taxon>Alphaproteobacteria</taxon>
        <taxon>Rhodobacterales</taxon>
        <taxon>Roseobacteraceae</taxon>
        <taxon>Actibacterium</taxon>
    </lineage>
</organism>
<keyword evidence="3 6" id="KW-0812">Transmembrane</keyword>
<evidence type="ECO:0000259" key="7">
    <source>
        <dbReference type="Pfam" id="PF09335"/>
    </source>
</evidence>
<evidence type="ECO:0000256" key="1">
    <source>
        <dbReference type="ARBA" id="ARBA00004651"/>
    </source>
</evidence>
<dbReference type="EMBL" id="FXYE01000001">
    <property type="protein sequence ID" value="SMX31015.1"/>
    <property type="molecule type" value="Genomic_DNA"/>
</dbReference>
<dbReference type="PANTHER" id="PTHR12677:SF59">
    <property type="entry name" value="GOLGI APPARATUS MEMBRANE PROTEIN TVP38-RELATED"/>
    <property type="match status" value="1"/>
</dbReference>
<accession>A0A238JKK0</accession>
<protein>
    <recommendedName>
        <fullName evidence="6">TVP38/TMEM64 family membrane protein</fullName>
    </recommendedName>
</protein>
<keyword evidence="9" id="KW-1185">Reference proteome</keyword>
<evidence type="ECO:0000256" key="6">
    <source>
        <dbReference type="RuleBase" id="RU366058"/>
    </source>
</evidence>
<evidence type="ECO:0000256" key="2">
    <source>
        <dbReference type="ARBA" id="ARBA00022475"/>
    </source>
</evidence>
<comment type="subcellular location">
    <subcellularLocation>
        <location evidence="1 6">Cell membrane</location>
        <topology evidence="1 6">Multi-pass membrane protein</topology>
    </subcellularLocation>
</comment>
<keyword evidence="5 6" id="KW-0472">Membrane</keyword>
<feature type="transmembrane region" description="Helical" evidence="6">
    <location>
        <begin position="92"/>
        <end position="118"/>
    </location>
</feature>
<feature type="transmembrane region" description="Helical" evidence="6">
    <location>
        <begin position="151"/>
        <end position="173"/>
    </location>
</feature>
<proteinExistence type="inferred from homology"/>
<dbReference type="AlphaFoldDB" id="A0A238JKK0"/>
<name>A0A238JKK0_9RHOB</name>
<dbReference type="GO" id="GO:0005886">
    <property type="term" value="C:plasma membrane"/>
    <property type="evidence" value="ECO:0007669"/>
    <property type="project" value="UniProtKB-SubCell"/>
</dbReference>
<evidence type="ECO:0000256" key="3">
    <source>
        <dbReference type="ARBA" id="ARBA00022692"/>
    </source>
</evidence>
<evidence type="ECO:0000256" key="5">
    <source>
        <dbReference type="ARBA" id="ARBA00023136"/>
    </source>
</evidence>
<keyword evidence="4 6" id="KW-1133">Transmembrane helix</keyword>
<gene>
    <name evidence="8" type="ORF">COL8621_00234</name>
</gene>
<dbReference type="InterPro" id="IPR032816">
    <property type="entry name" value="VTT_dom"/>
</dbReference>
<sequence length="248" mass="26156">MEKPPMSDATETPETGALRHVPLIAILLVAIVGAFTLRDYLSFDALAEHREALIAFRDAHYLLTALGFMAVYILIVAFSLPGATIATLTGGFLFGLFPGALLNITGATIGATAIFLAARWGMGAKLAAKMDASGGMAGHLKDAIRENELSVLFLIRLVPAVPFVVANIIPALVGVSLSRFVFTTFFGIIPGGVVYTWVGAGLGEVFARGETPNLGIIFEPQILGPILGLCALAALPIVIKAIRRKKDI</sequence>
<evidence type="ECO:0000256" key="4">
    <source>
        <dbReference type="ARBA" id="ARBA00022989"/>
    </source>
</evidence>
<dbReference type="Proteomes" id="UP000202922">
    <property type="component" value="Unassembled WGS sequence"/>
</dbReference>
<feature type="transmembrane region" description="Helical" evidence="6">
    <location>
        <begin position="180"/>
        <end position="202"/>
    </location>
</feature>
<feature type="transmembrane region" description="Helical" evidence="6">
    <location>
        <begin position="21"/>
        <end position="41"/>
    </location>
</feature>
<keyword evidence="2 6" id="KW-1003">Cell membrane</keyword>
<comment type="similarity">
    <text evidence="6">Belongs to the TVP38/TMEM64 family.</text>
</comment>
<dbReference type="PANTHER" id="PTHR12677">
    <property type="entry name" value="GOLGI APPARATUS MEMBRANE PROTEIN TVP38-RELATED"/>
    <property type="match status" value="1"/>
</dbReference>
<feature type="transmembrane region" description="Helical" evidence="6">
    <location>
        <begin position="222"/>
        <end position="242"/>
    </location>
</feature>
<reference evidence="9" key="1">
    <citation type="submission" date="2017-05" db="EMBL/GenBank/DDBJ databases">
        <authorList>
            <person name="Rodrigo-Torres L."/>
            <person name="Arahal R. D."/>
            <person name="Lucena T."/>
        </authorList>
    </citation>
    <scope>NUCLEOTIDE SEQUENCE [LARGE SCALE GENOMIC DNA]</scope>
    <source>
        <strain evidence="9">CECT 8621</strain>
    </source>
</reference>
<feature type="domain" description="VTT" evidence="7">
    <location>
        <begin position="84"/>
        <end position="200"/>
    </location>
</feature>
<feature type="transmembrane region" description="Helical" evidence="6">
    <location>
        <begin position="61"/>
        <end position="80"/>
    </location>
</feature>
<dbReference type="InterPro" id="IPR015414">
    <property type="entry name" value="TMEM64"/>
</dbReference>